<reference evidence="1 2" key="1">
    <citation type="submission" date="2015-11" db="EMBL/GenBank/DDBJ databases">
        <title>Genomic analysis of 38 Legionella species identifies large and diverse effector repertoires.</title>
        <authorList>
            <person name="Burstein D."/>
            <person name="Amaro F."/>
            <person name="Zusman T."/>
            <person name="Lifshitz Z."/>
            <person name="Cohen O."/>
            <person name="Gilbert J.A."/>
            <person name="Pupko T."/>
            <person name="Shuman H.A."/>
            <person name="Segal G."/>
        </authorList>
    </citation>
    <scope>NUCLEOTIDE SEQUENCE [LARGE SCALE GENOMIC DNA]</scope>
    <source>
        <strain evidence="1 2">Bercovier 4</strain>
    </source>
</reference>
<evidence type="ECO:0008006" key="3">
    <source>
        <dbReference type="Google" id="ProtNLM"/>
    </source>
</evidence>
<proteinExistence type="predicted"/>
<protein>
    <recommendedName>
        <fullName evidence="3">Endonuclease/exonuclease/phosphatase domain-containing protein</fullName>
    </recommendedName>
</protein>
<evidence type="ECO:0000313" key="2">
    <source>
        <dbReference type="Proteomes" id="UP000054761"/>
    </source>
</evidence>
<evidence type="ECO:0000313" key="1">
    <source>
        <dbReference type="EMBL" id="KTD30471.1"/>
    </source>
</evidence>
<comment type="caution">
    <text evidence="1">The sequence shown here is derived from an EMBL/GenBank/DDBJ whole genome shotgun (WGS) entry which is preliminary data.</text>
</comment>
<dbReference type="Proteomes" id="UP000054761">
    <property type="component" value="Unassembled WGS sequence"/>
</dbReference>
<dbReference type="PATRIC" id="fig|454.4.peg.788"/>
<dbReference type="AlphaFoldDB" id="A0A0W0WDQ9"/>
<name>A0A0W0WDQ9_9GAMM</name>
<dbReference type="OrthoDB" id="5653973at2"/>
<dbReference type="RefSeq" id="WP_131780746.1">
    <property type="nucleotide sequence ID" value="NZ_CAAAJA010000035.1"/>
</dbReference>
<gene>
    <name evidence="1" type="ORF">Lisr_0733</name>
</gene>
<keyword evidence="2" id="KW-1185">Reference proteome</keyword>
<dbReference type="STRING" id="454.Lisr_0733"/>
<dbReference type="Gene3D" id="3.60.10.10">
    <property type="entry name" value="Endonuclease/exonuclease/phosphatase"/>
    <property type="match status" value="1"/>
</dbReference>
<dbReference type="EMBL" id="LNYH01000032">
    <property type="protein sequence ID" value="KTD30471.1"/>
    <property type="molecule type" value="Genomic_DNA"/>
</dbReference>
<organism evidence="1 2">
    <name type="scientific">Legionella israelensis</name>
    <dbReference type="NCBI Taxonomy" id="454"/>
    <lineage>
        <taxon>Bacteria</taxon>
        <taxon>Pseudomonadati</taxon>
        <taxon>Pseudomonadota</taxon>
        <taxon>Gammaproteobacteria</taxon>
        <taxon>Legionellales</taxon>
        <taxon>Legionellaceae</taxon>
        <taxon>Legionella</taxon>
    </lineage>
</organism>
<dbReference type="InterPro" id="IPR036691">
    <property type="entry name" value="Endo/exonu/phosph_ase_sf"/>
</dbReference>
<sequence length="349" mass="39188">MTKNFKNNPSSPVHSDHHPHLFGKTLIWNLDKDNADPSQKNLSKGLEMEAYAIARKINEGVIDSGMLQELPDGQQKKFVAAIEKYLDPKQTLEMRYHQNGTHKFGNLTFSLKNPSAQAKSPEDKALKEEVKKLQEKYENKPPSTGQALISLVEDAHGNKRLMVNVHAESALSKQNRLNLQELIRDANQIKAQHNIDIVIGGDMNAGKVALPQELGGAPSHANLNYQHSADHSAFKHDGTGIAVDAIISSDKSTKLQTLAEMNRCDQKFISQFEKEKKAREVVKKTPEDELQQKLSSSSAFKNVHLQKGHYQWDNNKDKTQQNYPVELTFQDAKQALQFNNLVGQVQKVL</sequence>
<accession>A0A0W0WDQ9</accession>